<comment type="caution">
    <text evidence="1">The sequence shown here is derived from an EMBL/GenBank/DDBJ whole genome shotgun (WGS) entry which is preliminary data.</text>
</comment>
<protein>
    <submittedName>
        <fullName evidence="1">Uncharacterized protein</fullName>
    </submittedName>
</protein>
<dbReference type="InterPro" id="IPR037293">
    <property type="entry name" value="Gal_Oxidase_central_sf"/>
</dbReference>
<gene>
    <name evidence="1" type="ORF">PENTCL1PPCAC_12198</name>
</gene>
<evidence type="ECO:0000313" key="1">
    <source>
        <dbReference type="EMBL" id="GMS90023.1"/>
    </source>
</evidence>
<dbReference type="Proteomes" id="UP001432027">
    <property type="component" value="Unassembled WGS sequence"/>
</dbReference>
<dbReference type="AlphaFoldDB" id="A0AAV5T789"/>
<dbReference type="InterPro" id="IPR015915">
    <property type="entry name" value="Kelch-typ_b-propeller"/>
</dbReference>
<dbReference type="EMBL" id="BTSX01000003">
    <property type="protein sequence ID" value="GMS90023.1"/>
    <property type="molecule type" value="Genomic_DNA"/>
</dbReference>
<proteinExistence type="predicted"/>
<dbReference type="Gene3D" id="2.130.10.80">
    <property type="entry name" value="Galactose oxidase/kelch, beta-propeller"/>
    <property type="match status" value="1"/>
</dbReference>
<organism evidence="1 2">
    <name type="scientific">Pristionchus entomophagus</name>
    <dbReference type="NCBI Taxonomy" id="358040"/>
    <lineage>
        <taxon>Eukaryota</taxon>
        <taxon>Metazoa</taxon>
        <taxon>Ecdysozoa</taxon>
        <taxon>Nematoda</taxon>
        <taxon>Chromadorea</taxon>
        <taxon>Rhabditida</taxon>
        <taxon>Rhabditina</taxon>
        <taxon>Diplogasteromorpha</taxon>
        <taxon>Diplogasteroidea</taxon>
        <taxon>Neodiplogasteridae</taxon>
        <taxon>Pristionchus</taxon>
    </lineage>
</organism>
<name>A0AAV5T789_9BILA</name>
<keyword evidence="2" id="KW-1185">Reference proteome</keyword>
<feature type="non-terminal residue" evidence="1">
    <location>
        <position position="1"/>
    </location>
</feature>
<evidence type="ECO:0000313" key="2">
    <source>
        <dbReference type="Proteomes" id="UP001432027"/>
    </source>
</evidence>
<feature type="non-terminal residue" evidence="1">
    <location>
        <position position="115"/>
    </location>
</feature>
<dbReference type="SUPFAM" id="SSF117281">
    <property type="entry name" value="Kelch motif"/>
    <property type="match status" value="1"/>
</dbReference>
<sequence>DYIVSKNSGRYSKSFKTAERICYDAHALFLTIVTDPKKDSPHPSEVHLYDPTTNTWKKCMSQMMSNHIFEYAYISDYKIYFTHGSKESTVSIAETTDIFDIIANKWYTGKDEIEK</sequence>
<accession>A0AAV5T789</accession>
<reference evidence="1" key="1">
    <citation type="submission" date="2023-10" db="EMBL/GenBank/DDBJ databases">
        <title>Genome assembly of Pristionchus species.</title>
        <authorList>
            <person name="Yoshida K."/>
            <person name="Sommer R.J."/>
        </authorList>
    </citation>
    <scope>NUCLEOTIDE SEQUENCE</scope>
    <source>
        <strain evidence="1">RS0144</strain>
    </source>
</reference>